<evidence type="ECO:0000313" key="3">
    <source>
        <dbReference type="Proteomes" id="UP000298017"/>
    </source>
</evidence>
<accession>A0AAX2SF20</accession>
<evidence type="ECO:0000256" key="1">
    <source>
        <dbReference type="SAM" id="Phobius"/>
    </source>
</evidence>
<feature type="transmembrane region" description="Helical" evidence="1">
    <location>
        <begin position="212"/>
        <end position="229"/>
    </location>
</feature>
<feature type="transmembrane region" description="Helical" evidence="1">
    <location>
        <begin position="54"/>
        <end position="76"/>
    </location>
</feature>
<comment type="caution">
    <text evidence="2">The sequence shown here is derived from an EMBL/GenBank/DDBJ whole genome shotgun (WGS) entry which is preliminary data.</text>
</comment>
<feature type="transmembrane region" description="Helical" evidence="1">
    <location>
        <begin position="21"/>
        <end position="42"/>
    </location>
</feature>
<keyword evidence="3" id="KW-1185">Reference proteome</keyword>
<reference evidence="2 3" key="1">
    <citation type="submission" date="2019-03" db="EMBL/GenBank/DDBJ databases">
        <title>Genome Sequencing and Assembly of Various Microbes Isolated from Alder Root Nodule.</title>
        <authorList>
            <person name="Swanson E."/>
            <person name="Sevigny J.L."/>
            <person name="Pesce C."/>
            <person name="Davis I."/>
            <person name="Kleiner V."/>
            <person name="Tisa L."/>
        </authorList>
    </citation>
    <scope>NUCLEOTIDE SEQUENCE [LARGE SCALE GENOMIC DNA]</scope>
    <source>
        <strain evidence="2 3">4R-31</strain>
    </source>
</reference>
<protein>
    <submittedName>
        <fullName evidence="2">Uncharacterized protein</fullName>
    </submittedName>
</protein>
<dbReference type="EMBL" id="SPNK01000003">
    <property type="protein sequence ID" value="TFI02333.1"/>
    <property type="molecule type" value="Genomic_DNA"/>
</dbReference>
<name>A0AAX2SF20_KOCRH</name>
<keyword evidence="1" id="KW-0812">Transmembrane</keyword>
<keyword evidence="1" id="KW-0472">Membrane</keyword>
<sequence>MQWIGLPDVWDAREADHGFMASLATFSFVALGLELVVDGTYLTLTGDVPSLYPLGWQCLTWVALGAVWLLLARALVLWCRRRGLDPLPPDRPAGERTDGPDHRAWRAVLGYFAAAVVTAIALPAVVGLPWGFAPVDRFLDLYAQYGDGAWLAMAAWLVYLVGRCLVVAGLLAYSHRAVLGVATFRGARWIPWGGLVTGVCLGTVALLSRGQAAGLSTLVASVLLGMLHVRSGESLRVTAPFTVLVYALI</sequence>
<dbReference type="AlphaFoldDB" id="A0AAX2SF20"/>
<dbReference type="RefSeq" id="WP_135010387.1">
    <property type="nucleotide sequence ID" value="NZ_JAKRED010000008.1"/>
</dbReference>
<keyword evidence="1" id="KW-1133">Transmembrane helix</keyword>
<evidence type="ECO:0000313" key="2">
    <source>
        <dbReference type="EMBL" id="TFI02333.1"/>
    </source>
</evidence>
<feature type="transmembrane region" description="Helical" evidence="1">
    <location>
        <begin position="186"/>
        <end position="206"/>
    </location>
</feature>
<organism evidence="2 3">
    <name type="scientific">Kocuria rhizophila</name>
    <dbReference type="NCBI Taxonomy" id="72000"/>
    <lineage>
        <taxon>Bacteria</taxon>
        <taxon>Bacillati</taxon>
        <taxon>Actinomycetota</taxon>
        <taxon>Actinomycetes</taxon>
        <taxon>Micrococcales</taxon>
        <taxon>Micrococcaceae</taxon>
        <taxon>Kocuria</taxon>
    </lineage>
</organism>
<feature type="transmembrane region" description="Helical" evidence="1">
    <location>
        <begin position="150"/>
        <end position="174"/>
    </location>
</feature>
<feature type="transmembrane region" description="Helical" evidence="1">
    <location>
        <begin position="108"/>
        <end position="130"/>
    </location>
</feature>
<proteinExistence type="predicted"/>
<dbReference type="Proteomes" id="UP000298017">
    <property type="component" value="Unassembled WGS sequence"/>
</dbReference>
<gene>
    <name evidence="2" type="ORF">E4P33_04655</name>
</gene>